<keyword evidence="6 14" id="KW-0547">Nucleotide-binding</keyword>
<dbReference type="NCBIfam" id="TIGR01241">
    <property type="entry name" value="FtsH_fam"/>
    <property type="match status" value="1"/>
</dbReference>
<evidence type="ECO:0000256" key="6">
    <source>
        <dbReference type="ARBA" id="ARBA00022741"/>
    </source>
</evidence>
<feature type="region of interest" description="Disordered" evidence="16">
    <location>
        <begin position="608"/>
        <end position="709"/>
    </location>
</feature>
<dbReference type="Gene3D" id="1.10.8.60">
    <property type="match status" value="1"/>
</dbReference>
<dbReference type="Pfam" id="PF06480">
    <property type="entry name" value="FtsH_ext"/>
    <property type="match status" value="1"/>
</dbReference>
<keyword evidence="10 14" id="KW-1133">Transmembrane helix</keyword>
<dbReference type="FunFam" id="3.40.50.300:FF:000001">
    <property type="entry name" value="ATP-dependent zinc metalloprotease FtsH"/>
    <property type="match status" value="1"/>
</dbReference>
<comment type="cofactor">
    <cofactor evidence="14">
        <name>Zn(2+)</name>
        <dbReference type="ChEBI" id="CHEBI:29105"/>
    </cofactor>
    <text evidence="14">Binds 1 zinc ion per subunit.</text>
</comment>
<evidence type="ECO:0000256" key="16">
    <source>
        <dbReference type="SAM" id="MobiDB-lite"/>
    </source>
</evidence>
<dbReference type="Proteomes" id="UP000460318">
    <property type="component" value="Unassembled WGS sequence"/>
</dbReference>
<keyword evidence="9 14" id="KW-0067">ATP-binding</keyword>
<dbReference type="GO" id="GO:0006508">
    <property type="term" value="P:proteolysis"/>
    <property type="evidence" value="ECO:0007669"/>
    <property type="project" value="UniProtKB-KW"/>
</dbReference>
<dbReference type="InterPro" id="IPR000642">
    <property type="entry name" value="Peptidase_M41"/>
</dbReference>
<dbReference type="Pfam" id="PF01434">
    <property type="entry name" value="Peptidase_M41"/>
    <property type="match status" value="1"/>
</dbReference>
<dbReference type="InterPro" id="IPR041569">
    <property type="entry name" value="AAA_lid_3"/>
</dbReference>
<dbReference type="Gene3D" id="1.20.58.760">
    <property type="entry name" value="Peptidase M41"/>
    <property type="match status" value="1"/>
</dbReference>
<evidence type="ECO:0000256" key="7">
    <source>
        <dbReference type="ARBA" id="ARBA00022801"/>
    </source>
</evidence>
<proteinExistence type="inferred from homology"/>
<dbReference type="GO" id="GO:0004176">
    <property type="term" value="F:ATP-dependent peptidase activity"/>
    <property type="evidence" value="ECO:0007669"/>
    <property type="project" value="InterPro"/>
</dbReference>
<feature type="binding site" evidence="14">
    <location>
        <position position="429"/>
    </location>
    <ligand>
        <name>Zn(2+)</name>
        <dbReference type="ChEBI" id="CHEBI:29105"/>
        <note>catalytic</note>
    </ligand>
</feature>
<dbReference type="GO" id="GO:0005524">
    <property type="term" value="F:ATP binding"/>
    <property type="evidence" value="ECO:0007669"/>
    <property type="project" value="UniProtKB-UniRule"/>
</dbReference>
<dbReference type="CDD" id="cd19501">
    <property type="entry name" value="RecA-like_FtsH"/>
    <property type="match status" value="1"/>
</dbReference>
<evidence type="ECO:0000313" key="18">
    <source>
        <dbReference type="EMBL" id="MWV47559.1"/>
    </source>
</evidence>
<dbReference type="InterPro" id="IPR003960">
    <property type="entry name" value="ATPase_AAA_CS"/>
</dbReference>
<dbReference type="AlphaFoldDB" id="A0A7X3IP81"/>
<evidence type="ECO:0000256" key="8">
    <source>
        <dbReference type="ARBA" id="ARBA00022833"/>
    </source>
</evidence>
<comment type="similarity">
    <text evidence="15">Belongs to the AAA ATPase family.</text>
</comment>
<evidence type="ECO:0000256" key="2">
    <source>
        <dbReference type="ARBA" id="ARBA00010044"/>
    </source>
</evidence>
<feature type="compositionally biased region" description="Basic and acidic residues" evidence="16">
    <location>
        <begin position="638"/>
        <end position="659"/>
    </location>
</feature>
<dbReference type="Gene3D" id="3.40.50.300">
    <property type="entry name" value="P-loop containing nucleotide triphosphate hydrolases"/>
    <property type="match status" value="1"/>
</dbReference>
<dbReference type="InterPro" id="IPR005936">
    <property type="entry name" value="FtsH"/>
</dbReference>
<comment type="similarity">
    <text evidence="2 14">In the C-terminal section; belongs to the peptidase M41 family.</text>
</comment>
<keyword evidence="19" id="KW-1185">Reference proteome</keyword>
<evidence type="ECO:0000256" key="5">
    <source>
        <dbReference type="ARBA" id="ARBA00022723"/>
    </source>
</evidence>
<accession>A0A7X3IP81</accession>
<feature type="domain" description="AAA+ ATPase" evidence="17">
    <location>
        <begin position="199"/>
        <end position="338"/>
    </location>
</feature>
<feature type="binding site" evidence="14">
    <location>
        <begin position="207"/>
        <end position="214"/>
    </location>
    <ligand>
        <name>ATP</name>
        <dbReference type="ChEBI" id="CHEBI:30616"/>
    </ligand>
</feature>
<dbReference type="SUPFAM" id="SSF140990">
    <property type="entry name" value="FtsH protease domain-like"/>
    <property type="match status" value="1"/>
</dbReference>
<feature type="transmembrane region" description="Helical" evidence="14">
    <location>
        <begin position="9"/>
        <end position="26"/>
    </location>
</feature>
<comment type="function">
    <text evidence="14">Acts as a processive, ATP-dependent zinc metallopeptidase for both cytoplasmic and membrane proteins. Plays a role in the quality control of integral membrane proteins.</text>
</comment>
<feature type="binding site" evidence="14">
    <location>
        <position position="433"/>
    </location>
    <ligand>
        <name>Zn(2+)</name>
        <dbReference type="ChEBI" id="CHEBI:29105"/>
        <note>catalytic</note>
    </ligand>
</feature>
<evidence type="ECO:0000256" key="14">
    <source>
        <dbReference type="HAMAP-Rule" id="MF_01458"/>
    </source>
</evidence>
<evidence type="ECO:0000313" key="19">
    <source>
        <dbReference type="Proteomes" id="UP000460318"/>
    </source>
</evidence>
<dbReference type="InterPro" id="IPR003959">
    <property type="entry name" value="ATPase_AAA_core"/>
</dbReference>
<evidence type="ECO:0000256" key="15">
    <source>
        <dbReference type="RuleBase" id="RU003651"/>
    </source>
</evidence>
<keyword evidence="11 14" id="KW-0482">Metalloprotease</keyword>
<evidence type="ECO:0000256" key="1">
    <source>
        <dbReference type="ARBA" id="ARBA00004370"/>
    </source>
</evidence>
<evidence type="ECO:0000256" key="11">
    <source>
        <dbReference type="ARBA" id="ARBA00023049"/>
    </source>
</evidence>
<keyword evidence="5 14" id="KW-0479">Metal-binding</keyword>
<keyword evidence="3 14" id="KW-0645">Protease</keyword>
<organism evidence="18 19">
    <name type="scientific">Paenibacillus dendrobii</name>
    <dbReference type="NCBI Taxonomy" id="2691084"/>
    <lineage>
        <taxon>Bacteria</taxon>
        <taxon>Bacillati</taxon>
        <taxon>Bacillota</taxon>
        <taxon>Bacilli</taxon>
        <taxon>Bacillales</taxon>
        <taxon>Paenibacillaceae</taxon>
        <taxon>Paenibacillus</taxon>
    </lineage>
</organism>
<name>A0A7X3IP81_9BACL</name>
<feature type="binding site" evidence="14">
    <location>
        <position position="505"/>
    </location>
    <ligand>
        <name>Zn(2+)</name>
        <dbReference type="ChEBI" id="CHEBI:29105"/>
        <note>catalytic</note>
    </ligand>
</feature>
<feature type="active site" evidence="14">
    <location>
        <position position="430"/>
    </location>
</feature>
<dbReference type="InterPro" id="IPR011546">
    <property type="entry name" value="Pept_M41_FtsH_extracell"/>
</dbReference>
<reference evidence="18 19" key="1">
    <citation type="submission" date="2019-12" db="EMBL/GenBank/DDBJ databases">
        <title>Paenibacillus sp. nov., an endophytic bacterium isolated from the stem of Dendrobium.</title>
        <authorList>
            <person name="Zhao R."/>
        </authorList>
    </citation>
    <scope>NUCLEOTIDE SEQUENCE [LARGE SCALE GENOMIC DNA]</scope>
    <source>
        <strain evidence="18 19">HJL G12</strain>
    </source>
</reference>
<dbReference type="EC" id="3.4.24.-" evidence="14"/>
<comment type="caution">
    <text evidence="18">The sequence shown here is derived from an EMBL/GenBank/DDBJ whole genome shotgun (WGS) entry which is preliminary data.</text>
</comment>
<keyword evidence="8 14" id="KW-0862">Zinc</keyword>
<dbReference type="GO" id="GO:0016887">
    <property type="term" value="F:ATP hydrolysis activity"/>
    <property type="evidence" value="ECO:0007669"/>
    <property type="project" value="UniProtKB-UniRule"/>
</dbReference>
<dbReference type="GO" id="GO:0008270">
    <property type="term" value="F:zinc ion binding"/>
    <property type="evidence" value="ECO:0007669"/>
    <property type="project" value="UniProtKB-UniRule"/>
</dbReference>
<dbReference type="GO" id="GO:0004222">
    <property type="term" value="F:metalloendopeptidase activity"/>
    <property type="evidence" value="ECO:0007669"/>
    <property type="project" value="InterPro"/>
</dbReference>
<comment type="similarity">
    <text evidence="13 14">In the central section; belongs to the AAA ATPase family.</text>
</comment>
<dbReference type="Pfam" id="PF00004">
    <property type="entry name" value="AAA"/>
    <property type="match status" value="1"/>
</dbReference>
<keyword evidence="14" id="KW-1003">Cell membrane</keyword>
<dbReference type="RefSeq" id="WP_160501134.1">
    <property type="nucleotide sequence ID" value="NZ_WUBI01000010.1"/>
</dbReference>
<dbReference type="HAMAP" id="MF_01458">
    <property type="entry name" value="FtsH"/>
    <property type="match status" value="1"/>
</dbReference>
<dbReference type="FunFam" id="1.20.58.760:FF:000001">
    <property type="entry name" value="ATP-dependent zinc metalloprotease FtsH"/>
    <property type="match status" value="1"/>
</dbReference>
<evidence type="ECO:0000256" key="4">
    <source>
        <dbReference type="ARBA" id="ARBA00022692"/>
    </source>
</evidence>
<dbReference type="InterPro" id="IPR037219">
    <property type="entry name" value="Peptidase_M41-like"/>
</dbReference>
<protein>
    <recommendedName>
        <fullName evidence="14">ATP-dependent zinc metalloprotease FtsH</fullName>
        <ecNumber evidence="14">3.4.24.-</ecNumber>
    </recommendedName>
</protein>
<evidence type="ECO:0000256" key="9">
    <source>
        <dbReference type="ARBA" id="ARBA00022840"/>
    </source>
</evidence>
<feature type="transmembrane region" description="Helical" evidence="14">
    <location>
        <begin position="114"/>
        <end position="136"/>
    </location>
</feature>
<evidence type="ECO:0000256" key="10">
    <source>
        <dbReference type="ARBA" id="ARBA00022989"/>
    </source>
</evidence>
<evidence type="ECO:0000256" key="3">
    <source>
        <dbReference type="ARBA" id="ARBA00022670"/>
    </source>
</evidence>
<dbReference type="PANTHER" id="PTHR23076:SF113">
    <property type="entry name" value="ATP-DEPENDENT ZINC METALLOPROTEASE FTSH 1, CHLOROPLASTIC-RELATED"/>
    <property type="match status" value="1"/>
</dbReference>
<keyword evidence="4 14" id="KW-0812">Transmembrane</keyword>
<keyword evidence="12 14" id="KW-0472">Membrane</keyword>
<sequence>MNRFIRNSGFYLILFLVVVGIVQFVSNSGESAHNPRYDEFRQEIKAGNVKDITVQFDGYAYLVTGKYNQKPDGVKSDSFSTYIPATDAAIQELVDASDKNGMTYTQKKMEGESIWLTLLSSMIPLVIMFILFFFLFNQAQGGGGKVMNFGKSRARLYNEEKKRVTFEDVAGADEEKQELVEVVEFLKDPRKFAAVGARIPKGVLLVGPPGTGKTLLARAVAGEAGVPFFSISGSDFVEMFVGVGASRVRDLFENAKKNAPCIIFIDEIDAVGRQRGAGLGGGHDEREQTLNQLLVEMDGFGGNEGIIIVAATNRADILDPALLRPGRFDRQITVDRPDVRGREAVLKVHARNKPLTKDVKLDIVAKRTTGFTGAELENLMNEAALLAARRNRKDISMREVDEAIDRVIVGTEKRSRVISDREKRIVAYHEAGHTIVGYFLENADMVHKVTIIPRGRAGGYVIMMPKEDRMLVTKQELLDKVTGLLGGRVSEEIFIGEIGTGAYSDFQQATGIVRSMIMEYGMSEKLGPLQFGSSQGQVFLGRDLGHEQNYSDSIAYEIDQEMQRMTNECYQRCKDLLIKHSKEVHLIANTLLEKETLELDQIRELIEQGYLSEDGPRDGEGEDGGSSESGAPVIDNIGDVRVRIQGKDDASDLPTKEIPNDVPENITNDTPESPADIPGDIPNDVPNPNPGPADDRDPGNGGTPPETRS</sequence>
<dbReference type="GO" id="GO:0005886">
    <property type="term" value="C:plasma membrane"/>
    <property type="evidence" value="ECO:0007669"/>
    <property type="project" value="UniProtKB-SubCell"/>
</dbReference>
<evidence type="ECO:0000259" key="17">
    <source>
        <dbReference type="SMART" id="SM00382"/>
    </source>
</evidence>
<dbReference type="GO" id="GO:0030163">
    <property type="term" value="P:protein catabolic process"/>
    <property type="evidence" value="ECO:0007669"/>
    <property type="project" value="UniProtKB-UniRule"/>
</dbReference>
<dbReference type="EMBL" id="WUBI01000010">
    <property type="protein sequence ID" value="MWV47559.1"/>
    <property type="molecule type" value="Genomic_DNA"/>
</dbReference>
<comment type="subcellular location">
    <subcellularLocation>
        <location evidence="14">Cell membrane</location>
        <topology evidence="14">Multi-pass membrane protein</topology>
        <orientation evidence="14">Cytoplasmic side</orientation>
    </subcellularLocation>
    <subcellularLocation>
        <location evidence="1">Membrane</location>
    </subcellularLocation>
</comment>
<dbReference type="Pfam" id="PF17862">
    <property type="entry name" value="AAA_lid_3"/>
    <property type="match status" value="1"/>
</dbReference>
<evidence type="ECO:0000256" key="13">
    <source>
        <dbReference type="ARBA" id="ARBA00061570"/>
    </source>
</evidence>
<keyword evidence="7 14" id="KW-0378">Hydrolase</keyword>
<comment type="subunit">
    <text evidence="14">Homohexamer.</text>
</comment>
<dbReference type="InterPro" id="IPR003593">
    <property type="entry name" value="AAA+_ATPase"/>
</dbReference>
<dbReference type="InterPro" id="IPR027417">
    <property type="entry name" value="P-loop_NTPase"/>
</dbReference>
<dbReference type="SMART" id="SM00382">
    <property type="entry name" value="AAA"/>
    <property type="match status" value="1"/>
</dbReference>
<dbReference type="PANTHER" id="PTHR23076">
    <property type="entry name" value="METALLOPROTEASE M41 FTSH"/>
    <property type="match status" value="1"/>
</dbReference>
<gene>
    <name evidence="18" type="primary">hflB</name>
    <name evidence="14" type="synonym">ftsH</name>
    <name evidence="18" type="ORF">GRF59_28690</name>
</gene>
<dbReference type="PROSITE" id="PS00674">
    <property type="entry name" value="AAA"/>
    <property type="match status" value="1"/>
</dbReference>
<dbReference type="Gene3D" id="3.30.720.210">
    <property type="match status" value="1"/>
</dbReference>
<dbReference type="SUPFAM" id="SSF52540">
    <property type="entry name" value="P-loop containing nucleoside triphosphate hydrolases"/>
    <property type="match status" value="1"/>
</dbReference>
<dbReference type="FunFam" id="1.10.8.60:FF:000001">
    <property type="entry name" value="ATP-dependent zinc metalloprotease FtsH"/>
    <property type="match status" value="1"/>
</dbReference>
<evidence type="ECO:0000256" key="12">
    <source>
        <dbReference type="ARBA" id="ARBA00023136"/>
    </source>
</evidence>